<dbReference type="Proteomes" id="UP000215590">
    <property type="component" value="Unassembled WGS sequence"/>
</dbReference>
<reference evidence="1 2" key="1">
    <citation type="submission" date="2017-07" db="EMBL/GenBank/DDBJ databases">
        <title>Phylogenetic study on the rhizospheric bacterium Ochrobactrum sp. A44.</title>
        <authorList>
            <person name="Krzyzanowska D.M."/>
            <person name="Ossowicki A."/>
            <person name="Rajewska M."/>
            <person name="Maciag T."/>
            <person name="Kaczynski Z."/>
            <person name="Czerwicka M."/>
            <person name="Jafra S."/>
        </authorList>
    </citation>
    <scope>NUCLEOTIDE SEQUENCE [LARGE SCALE GENOMIC DNA]</scope>
    <source>
        <strain evidence="1 2">DSM 7216</strain>
    </source>
</reference>
<accession>A0A256FCK6</accession>
<gene>
    <name evidence="1" type="ORF">CEV31_3579</name>
</gene>
<dbReference type="AlphaFoldDB" id="A0A256FCK6"/>
<sequence>MKDCRQPTFPDCLGNIINSPFRGSDLPIDAIRHGLGLSGPFIVFME</sequence>
<protein>
    <submittedName>
        <fullName evidence="1">Uncharacterized protein</fullName>
    </submittedName>
</protein>
<evidence type="ECO:0000313" key="2">
    <source>
        <dbReference type="Proteomes" id="UP000215590"/>
    </source>
</evidence>
<comment type="caution">
    <text evidence="1">The sequence shown here is derived from an EMBL/GenBank/DDBJ whole genome shotgun (WGS) entry which is preliminary data.</text>
</comment>
<name>A0A256FCK6_9HYPH</name>
<organism evidence="1 2">
    <name type="scientific">Brucella thiophenivorans</name>
    <dbReference type="NCBI Taxonomy" id="571255"/>
    <lineage>
        <taxon>Bacteria</taxon>
        <taxon>Pseudomonadati</taxon>
        <taxon>Pseudomonadota</taxon>
        <taxon>Alphaproteobacteria</taxon>
        <taxon>Hyphomicrobiales</taxon>
        <taxon>Brucellaceae</taxon>
        <taxon>Brucella/Ochrobactrum group</taxon>
        <taxon>Brucella</taxon>
    </lineage>
</organism>
<keyword evidence="2" id="KW-1185">Reference proteome</keyword>
<evidence type="ECO:0000313" key="1">
    <source>
        <dbReference type="EMBL" id="OYR12574.1"/>
    </source>
</evidence>
<dbReference type="EMBL" id="NNRJ01000055">
    <property type="protein sequence ID" value="OYR12574.1"/>
    <property type="molecule type" value="Genomic_DNA"/>
</dbReference>
<proteinExistence type="predicted"/>